<reference evidence="5 6" key="1">
    <citation type="submission" date="2019-02" db="EMBL/GenBank/DDBJ databases">
        <title>Deep-cultivation of Planctomycetes and their phenomic and genomic characterization uncovers novel biology.</title>
        <authorList>
            <person name="Wiegand S."/>
            <person name="Jogler M."/>
            <person name="Boedeker C."/>
            <person name="Pinto D."/>
            <person name="Vollmers J."/>
            <person name="Rivas-Marin E."/>
            <person name="Kohn T."/>
            <person name="Peeters S.H."/>
            <person name="Heuer A."/>
            <person name="Rast P."/>
            <person name="Oberbeckmann S."/>
            <person name="Bunk B."/>
            <person name="Jeske O."/>
            <person name="Meyerdierks A."/>
            <person name="Storesund J.E."/>
            <person name="Kallscheuer N."/>
            <person name="Luecker S."/>
            <person name="Lage O.M."/>
            <person name="Pohl T."/>
            <person name="Merkel B.J."/>
            <person name="Hornburger P."/>
            <person name="Mueller R.-W."/>
            <person name="Bruemmer F."/>
            <person name="Labrenz M."/>
            <person name="Spormann A.M."/>
            <person name="Op Den Camp H."/>
            <person name="Overmann J."/>
            <person name="Amann R."/>
            <person name="Jetten M.S.M."/>
            <person name="Mascher T."/>
            <person name="Medema M.H."/>
            <person name="Devos D.P."/>
            <person name="Kaster A.-K."/>
            <person name="Ovreas L."/>
            <person name="Rohde M."/>
            <person name="Galperin M.Y."/>
            <person name="Jogler C."/>
        </authorList>
    </citation>
    <scope>NUCLEOTIDE SEQUENCE [LARGE SCALE GENOMIC DNA]</scope>
    <source>
        <strain evidence="5 6">Pla111</strain>
    </source>
</reference>
<feature type="active site" evidence="3">
    <location>
        <position position="205"/>
    </location>
</feature>
<feature type="domain" description="Malonyl-CoA:ACP transacylase (MAT)" evidence="4">
    <location>
        <begin position="8"/>
        <end position="301"/>
    </location>
</feature>
<keyword evidence="2 5" id="KW-0808">Transferase</keyword>
<comment type="similarity">
    <text evidence="2">Belongs to the fabD family.</text>
</comment>
<evidence type="ECO:0000313" key="6">
    <source>
        <dbReference type="Proteomes" id="UP000318995"/>
    </source>
</evidence>
<dbReference type="Gene3D" id="3.40.366.10">
    <property type="entry name" value="Malonyl-Coenzyme A Acyl Carrier Protein, domain 2"/>
    <property type="match status" value="1"/>
</dbReference>
<evidence type="ECO:0000256" key="1">
    <source>
        <dbReference type="ARBA" id="ARBA00018953"/>
    </source>
</evidence>
<organism evidence="5 6">
    <name type="scientific">Botrimarina hoheduenensis</name>
    <dbReference type="NCBI Taxonomy" id="2528000"/>
    <lineage>
        <taxon>Bacteria</taxon>
        <taxon>Pseudomonadati</taxon>
        <taxon>Planctomycetota</taxon>
        <taxon>Planctomycetia</taxon>
        <taxon>Pirellulales</taxon>
        <taxon>Lacipirellulaceae</taxon>
        <taxon>Botrimarina</taxon>
    </lineage>
</organism>
<comment type="catalytic activity">
    <reaction evidence="2">
        <text>holo-[ACP] + malonyl-CoA = malonyl-[ACP] + CoA</text>
        <dbReference type="Rhea" id="RHEA:41792"/>
        <dbReference type="Rhea" id="RHEA-COMP:9623"/>
        <dbReference type="Rhea" id="RHEA-COMP:9685"/>
        <dbReference type="ChEBI" id="CHEBI:57287"/>
        <dbReference type="ChEBI" id="CHEBI:57384"/>
        <dbReference type="ChEBI" id="CHEBI:64479"/>
        <dbReference type="ChEBI" id="CHEBI:78449"/>
        <dbReference type="EC" id="2.3.1.39"/>
    </reaction>
</comment>
<dbReference type="OrthoDB" id="9805460at2"/>
<accession>A0A5C5VWX9</accession>
<dbReference type="GO" id="GO:0004314">
    <property type="term" value="F:[acyl-carrier-protein] S-malonyltransferase activity"/>
    <property type="evidence" value="ECO:0007669"/>
    <property type="project" value="UniProtKB-EC"/>
</dbReference>
<dbReference type="InterPro" id="IPR001227">
    <property type="entry name" value="Ac_transferase_dom_sf"/>
</dbReference>
<keyword evidence="2 5" id="KW-0012">Acyltransferase</keyword>
<dbReference type="SUPFAM" id="SSF55048">
    <property type="entry name" value="Probable ACP-binding domain of malonyl-CoA ACP transacylase"/>
    <property type="match status" value="1"/>
</dbReference>
<dbReference type="InterPro" id="IPR004410">
    <property type="entry name" value="Malonyl_CoA-ACP_transAc_FabD"/>
</dbReference>
<dbReference type="EC" id="2.3.1.39" evidence="2"/>
<proteinExistence type="inferred from homology"/>
<dbReference type="Pfam" id="PF00698">
    <property type="entry name" value="Acyl_transf_1"/>
    <property type="match status" value="1"/>
</dbReference>
<dbReference type="EMBL" id="SJPH01000007">
    <property type="protein sequence ID" value="TWT42515.1"/>
    <property type="molecule type" value="Genomic_DNA"/>
</dbReference>
<name>A0A5C5VWX9_9BACT</name>
<dbReference type="SMART" id="SM00827">
    <property type="entry name" value="PKS_AT"/>
    <property type="match status" value="1"/>
</dbReference>
<dbReference type="Gene3D" id="3.30.70.250">
    <property type="entry name" value="Malonyl-CoA ACP transacylase, ACP-binding"/>
    <property type="match status" value="1"/>
</dbReference>
<protein>
    <recommendedName>
        <fullName evidence="1 2">Malonyl CoA-acyl carrier protein transacylase</fullName>
        <ecNumber evidence="2">2.3.1.39</ecNumber>
    </recommendedName>
</protein>
<keyword evidence="6" id="KW-1185">Reference proteome</keyword>
<dbReference type="RefSeq" id="WP_146575036.1">
    <property type="nucleotide sequence ID" value="NZ_SJPH01000007.1"/>
</dbReference>
<dbReference type="InterPro" id="IPR016035">
    <property type="entry name" value="Acyl_Trfase/lysoPLipase"/>
</dbReference>
<dbReference type="SUPFAM" id="SSF52151">
    <property type="entry name" value="FabD/lysophospholipase-like"/>
    <property type="match status" value="1"/>
</dbReference>
<dbReference type="PIRSF" id="PIRSF000446">
    <property type="entry name" value="Mct"/>
    <property type="match status" value="1"/>
</dbReference>
<dbReference type="NCBIfam" id="TIGR00128">
    <property type="entry name" value="fabD"/>
    <property type="match status" value="1"/>
</dbReference>
<sequence>MSAGPAFLFPGQGAQHVGMGATALGDCPAAAELFDRAAEILGFDLRKLCLEGPAEHLDATLNSQPALYVCSFAALERLKQQDSALVESCQVAAGLSLGEYTALAFAGVMSFEDGLRVVAERGAAMQDAAEAIPSGMVSVLGLEIPQIEALCDEARGADVLQIANLLCPGNTVVSGGTAACERLVPLAEAAGAMRVIPLAVAGAFHTPIMQPAVERLRAVLAGVPMQPPRIPVLSNVDAQAHSDPEEIRDLLVRQVVSPVRWEDSIRRVLADYTPATVYEIGPGRVLRGLMKRIDRKTACEGIEA</sequence>
<dbReference type="AlphaFoldDB" id="A0A5C5VWX9"/>
<evidence type="ECO:0000256" key="2">
    <source>
        <dbReference type="PIRNR" id="PIRNR000446"/>
    </source>
</evidence>
<dbReference type="InterPro" id="IPR016036">
    <property type="entry name" value="Malonyl_transacylase_ACP-bd"/>
</dbReference>
<gene>
    <name evidence="5" type="primary">fabD</name>
    <name evidence="5" type="ORF">Pla111_28200</name>
</gene>
<dbReference type="PANTHER" id="PTHR47170:SF2">
    <property type="entry name" value="MALONYL-COA:ACP TRANSACYLASE (MAT) DOMAIN-CONTAINING PROTEIN"/>
    <property type="match status" value="1"/>
</dbReference>
<evidence type="ECO:0000313" key="5">
    <source>
        <dbReference type="EMBL" id="TWT42515.1"/>
    </source>
</evidence>
<feature type="active site" evidence="3">
    <location>
        <position position="96"/>
    </location>
</feature>
<dbReference type="InterPro" id="IPR052760">
    <property type="entry name" value="Mitochondrial_malonyltrans"/>
</dbReference>
<dbReference type="InterPro" id="IPR024925">
    <property type="entry name" value="Malonyl_CoA-ACP_transAc"/>
</dbReference>
<evidence type="ECO:0000259" key="4">
    <source>
        <dbReference type="SMART" id="SM00827"/>
    </source>
</evidence>
<evidence type="ECO:0000256" key="3">
    <source>
        <dbReference type="PIRSR" id="PIRSR000446-1"/>
    </source>
</evidence>
<dbReference type="InterPro" id="IPR014043">
    <property type="entry name" value="Acyl_transferase_dom"/>
</dbReference>
<comment type="caution">
    <text evidence="5">The sequence shown here is derived from an EMBL/GenBank/DDBJ whole genome shotgun (WGS) entry which is preliminary data.</text>
</comment>
<dbReference type="PANTHER" id="PTHR47170">
    <property type="entry name" value="MALONYL-COA ACP TRANSACYLASE, ACP-BINDING"/>
    <property type="match status" value="1"/>
</dbReference>
<dbReference type="Proteomes" id="UP000318995">
    <property type="component" value="Unassembled WGS sequence"/>
</dbReference>